<dbReference type="PANTHER" id="PTHR30413:SF10">
    <property type="entry name" value="CAPSULE POLYSACCHARIDE EXPORT INNER-MEMBRANE PROTEIN CTRC"/>
    <property type="match status" value="1"/>
</dbReference>
<accession>A0ABW5WXT3</accession>
<evidence type="ECO:0000256" key="1">
    <source>
        <dbReference type="ARBA" id="ARBA00004651"/>
    </source>
</evidence>
<keyword evidence="3 8" id="KW-0813">Transport</keyword>
<keyword evidence="7 8" id="KW-0472">Membrane</keyword>
<dbReference type="EMBL" id="JBHUOQ010000001">
    <property type="protein sequence ID" value="MFD2830023.1"/>
    <property type="molecule type" value="Genomic_DNA"/>
</dbReference>
<keyword evidence="4 8" id="KW-1003">Cell membrane</keyword>
<evidence type="ECO:0000256" key="7">
    <source>
        <dbReference type="ARBA" id="ARBA00023136"/>
    </source>
</evidence>
<sequence>MLPHLNILKEQWENRKLIISLSMYNLKSSYAGHYLGLFWIIIMPAMQVALYYIVFGLGLRGDRGDVAGLPFIVHLISGIFPWTFISAGVNSAAGAIQSQIGLVTKMKFPSSTLITINITVGLRGLLVTTAIVLLISIINGYSNPLSYLVFFYFVIASSALIFSLGLIMSTLTIIVRDLKNVFQNVMRMCFFITPIFWSLDEADPLLQNIASFNPFAYLVMTYRTAFVLETGPFYGDMFDHIYFWTFTLFLFYIGVHIHYRFRKTIVDYL</sequence>
<feature type="transmembrane region" description="Helical" evidence="8">
    <location>
        <begin position="71"/>
        <end position="93"/>
    </location>
</feature>
<evidence type="ECO:0000313" key="11">
    <source>
        <dbReference type="Proteomes" id="UP001597519"/>
    </source>
</evidence>
<feature type="transmembrane region" description="Helical" evidence="8">
    <location>
        <begin position="114"/>
        <end position="138"/>
    </location>
</feature>
<evidence type="ECO:0000256" key="2">
    <source>
        <dbReference type="ARBA" id="ARBA00007783"/>
    </source>
</evidence>
<keyword evidence="11" id="KW-1185">Reference proteome</keyword>
<dbReference type="InterPro" id="IPR047817">
    <property type="entry name" value="ABC2_TM_bact-type"/>
</dbReference>
<evidence type="ECO:0000256" key="5">
    <source>
        <dbReference type="ARBA" id="ARBA00022692"/>
    </source>
</evidence>
<dbReference type="PANTHER" id="PTHR30413">
    <property type="entry name" value="INNER MEMBRANE TRANSPORT PERMEASE"/>
    <property type="match status" value="1"/>
</dbReference>
<dbReference type="Proteomes" id="UP001597519">
    <property type="component" value="Unassembled WGS sequence"/>
</dbReference>
<dbReference type="RefSeq" id="WP_377772559.1">
    <property type="nucleotide sequence ID" value="NZ_JBHUOQ010000001.1"/>
</dbReference>
<comment type="subcellular location">
    <subcellularLocation>
        <location evidence="1 8">Cell membrane</location>
        <topology evidence="1 8">Multi-pass membrane protein</topology>
    </subcellularLocation>
</comment>
<feature type="domain" description="ABC transmembrane type-2" evidence="9">
    <location>
        <begin position="35"/>
        <end position="261"/>
    </location>
</feature>
<keyword evidence="5 8" id="KW-0812">Transmembrane</keyword>
<dbReference type="Pfam" id="PF01061">
    <property type="entry name" value="ABC2_membrane"/>
    <property type="match status" value="1"/>
</dbReference>
<feature type="transmembrane region" description="Helical" evidence="8">
    <location>
        <begin position="241"/>
        <end position="259"/>
    </location>
</feature>
<keyword evidence="6 8" id="KW-1133">Transmembrane helix</keyword>
<name>A0ABW5WXT3_9STAP</name>
<evidence type="ECO:0000256" key="8">
    <source>
        <dbReference type="RuleBase" id="RU361157"/>
    </source>
</evidence>
<gene>
    <name evidence="10" type="ORF">ACFSX4_06030</name>
</gene>
<feature type="transmembrane region" description="Helical" evidence="8">
    <location>
        <begin position="150"/>
        <end position="174"/>
    </location>
</feature>
<proteinExistence type="inferred from homology"/>
<dbReference type="PROSITE" id="PS51012">
    <property type="entry name" value="ABC_TM2"/>
    <property type="match status" value="1"/>
</dbReference>
<feature type="transmembrane region" description="Helical" evidence="8">
    <location>
        <begin position="34"/>
        <end position="59"/>
    </location>
</feature>
<evidence type="ECO:0000256" key="6">
    <source>
        <dbReference type="ARBA" id="ARBA00022989"/>
    </source>
</evidence>
<protein>
    <recommendedName>
        <fullName evidence="8">Transport permease protein</fullName>
    </recommendedName>
</protein>
<evidence type="ECO:0000313" key="10">
    <source>
        <dbReference type="EMBL" id="MFD2830023.1"/>
    </source>
</evidence>
<dbReference type="InterPro" id="IPR013525">
    <property type="entry name" value="ABC2_TM"/>
</dbReference>
<feature type="transmembrane region" description="Helical" evidence="8">
    <location>
        <begin position="181"/>
        <end position="199"/>
    </location>
</feature>
<comment type="caution">
    <text evidence="10">The sequence shown here is derived from an EMBL/GenBank/DDBJ whole genome shotgun (WGS) entry which is preliminary data.</text>
</comment>
<evidence type="ECO:0000259" key="9">
    <source>
        <dbReference type="PROSITE" id="PS51012"/>
    </source>
</evidence>
<reference evidence="11" key="1">
    <citation type="journal article" date="2019" name="Int. J. Syst. Evol. Microbiol.">
        <title>The Global Catalogue of Microorganisms (GCM) 10K type strain sequencing project: providing services to taxonomists for standard genome sequencing and annotation.</title>
        <authorList>
            <consortium name="The Broad Institute Genomics Platform"/>
            <consortium name="The Broad Institute Genome Sequencing Center for Infectious Disease"/>
            <person name="Wu L."/>
            <person name="Ma J."/>
        </authorList>
    </citation>
    <scope>NUCLEOTIDE SEQUENCE [LARGE SCALE GENOMIC DNA]</scope>
    <source>
        <strain evidence="11">KCTC 33575</strain>
    </source>
</reference>
<evidence type="ECO:0000256" key="4">
    <source>
        <dbReference type="ARBA" id="ARBA00022475"/>
    </source>
</evidence>
<comment type="similarity">
    <text evidence="2 8">Belongs to the ABC-2 integral membrane protein family.</text>
</comment>
<organism evidence="10 11">
    <name type="scientific">Corticicoccus populi</name>
    <dbReference type="NCBI Taxonomy" id="1812821"/>
    <lineage>
        <taxon>Bacteria</taxon>
        <taxon>Bacillati</taxon>
        <taxon>Bacillota</taxon>
        <taxon>Bacilli</taxon>
        <taxon>Bacillales</taxon>
        <taxon>Staphylococcaceae</taxon>
        <taxon>Corticicoccus</taxon>
    </lineage>
</organism>
<evidence type="ECO:0000256" key="3">
    <source>
        <dbReference type="ARBA" id="ARBA00022448"/>
    </source>
</evidence>